<feature type="chain" id="PRO_5038578006" description="Lipoprotein" evidence="2">
    <location>
        <begin position="23"/>
        <end position="250"/>
    </location>
</feature>
<evidence type="ECO:0000256" key="2">
    <source>
        <dbReference type="SAM" id="SignalP"/>
    </source>
</evidence>
<comment type="caution">
    <text evidence="3">The sequence shown here is derived from an EMBL/GenBank/DDBJ whole genome shotgun (WGS) entry which is preliminary data.</text>
</comment>
<feature type="region of interest" description="Disordered" evidence="1">
    <location>
        <begin position="22"/>
        <end position="49"/>
    </location>
</feature>
<feature type="compositionally biased region" description="Basic and acidic residues" evidence="1">
    <location>
        <begin position="26"/>
        <end position="38"/>
    </location>
</feature>
<keyword evidence="2" id="KW-0732">Signal</keyword>
<name>A0A4Z0GHF9_9ACTN</name>
<dbReference type="Proteomes" id="UP000297948">
    <property type="component" value="Unassembled WGS sequence"/>
</dbReference>
<gene>
    <name evidence="3" type="ORF">E4099_25825</name>
</gene>
<organism evidence="3 4">
    <name type="scientific">Streptomyces palmae</name>
    <dbReference type="NCBI Taxonomy" id="1701085"/>
    <lineage>
        <taxon>Bacteria</taxon>
        <taxon>Bacillati</taxon>
        <taxon>Actinomycetota</taxon>
        <taxon>Actinomycetes</taxon>
        <taxon>Kitasatosporales</taxon>
        <taxon>Streptomycetaceae</taxon>
        <taxon>Streptomyces</taxon>
    </lineage>
</organism>
<keyword evidence="4" id="KW-1185">Reference proteome</keyword>
<accession>A0A4Z0GHF9</accession>
<evidence type="ECO:0000313" key="3">
    <source>
        <dbReference type="EMBL" id="TGA95244.1"/>
    </source>
</evidence>
<dbReference type="SUPFAM" id="SSF89392">
    <property type="entry name" value="Prokaryotic lipoproteins and lipoprotein localization factors"/>
    <property type="match status" value="1"/>
</dbReference>
<dbReference type="OrthoDB" id="3745543at2"/>
<dbReference type="Gene3D" id="2.50.20.20">
    <property type="match status" value="1"/>
</dbReference>
<sequence>MRTTPTLAALCAIAALSLTACGSDGSGDKPEKPEKADKTAAASGNGLTELTGPQIADKALKASKAATSFHVTMDGTVDGSPFTSEISSSTSAGCVGDMGMDGGHVKIIKKGDTTYAQYDAAFWKAQGKDGEDAAKLIGDRWTKTKASDPDTKDLTALCDGEQVLADAVPGAGNAEKGKTTTVDGKPAIILTEKDGDATYTLYVATEGKPYILKAVQKGGEDPGTMVFSDHDKPVKVTAPKAEDVLDLDAA</sequence>
<dbReference type="PROSITE" id="PS51257">
    <property type="entry name" value="PROKAR_LIPOPROTEIN"/>
    <property type="match status" value="1"/>
</dbReference>
<dbReference type="RefSeq" id="WP_135341518.1">
    <property type="nucleotide sequence ID" value="NZ_JBHLTX010000047.1"/>
</dbReference>
<dbReference type="InterPro" id="IPR029046">
    <property type="entry name" value="LolA/LolB/LppX"/>
</dbReference>
<protein>
    <recommendedName>
        <fullName evidence="5">Lipoprotein</fullName>
    </recommendedName>
</protein>
<evidence type="ECO:0000313" key="4">
    <source>
        <dbReference type="Proteomes" id="UP000297948"/>
    </source>
</evidence>
<proteinExistence type="predicted"/>
<reference evidence="3 4" key="1">
    <citation type="submission" date="2019-03" db="EMBL/GenBank/DDBJ databases">
        <authorList>
            <person name="Gonzalez-Pimentel J.L."/>
        </authorList>
    </citation>
    <scope>NUCLEOTIDE SEQUENCE [LARGE SCALE GENOMIC DNA]</scope>
    <source>
        <strain evidence="3 4">JCM 31289</strain>
    </source>
</reference>
<evidence type="ECO:0008006" key="5">
    <source>
        <dbReference type="Google" id="ProtNLM"/>
    </source>
</evidence>
<evidence type="ECO:0000256" key="1">
    <source>
        <dbReference type="SAM" id="MobiDB-lite"/>
    </source>
</evidence>
<dbReference type="EMBL" id="SRID01000334">
    <property type="protein sequence ID" value="TGA95244.1"/>
    <property type="molecule type" value="Genomic_DNA"/>
</dbReference>
<feature type="signal peptide" evidence="2">
    <location>
        <begin position="1"/>
        <end position="22"/>
    </location>
</feature>
<dbReference type="AlphaFoldDB" id="A0A4Z0GHF9"/>